<sequence length="333" mass="35254">MTIGSKASQVAALAGTLALLGSAQVQAQSTPVDLQRVDPEANLVEELVVNAKLPGPAWWKVSDADSTVYVLAVPAIAPKGLAFDTSVIERRLDGANRLILAPEPKINVVRVVSLAVGGRRYFLTDTPMRQTLPSDLRARLEARLKTAGEDADSMDDIKPAFAGFLVANMKSGGSVSISGGSVGDRIEKIARKGDLKKRPKIQELEGYDVIDTLKAVGSLPKTQQEFCLDAGLREADAGGPGIEETARRWAEGDVVKLAAADRGYQACLSATPRVATEIRQTIERSTSAIEAALKVPGKSVALVNFRPLLAEQGVLARLRAKGLKVTTPADSAP</sequence>
<organism evidence="2 3">
    <name type="scientific">Caulobacter henricii</name>
    <dbReference type="NCBI Taxonomy" id="69395"/>
    <lineage>
        <taxon>Bacteria</taxon>
        <taxon>Pseudomonadati</taxon>
        <taxon>Pseudomonadota</taxon>
        <taxon>Alphaproteobacteria</taxon>
        <taxon>Caulobacterales</taxon>
        <taxon>Caulobacteraceae</taxon>
        <taxon>Caulobacter</taxon>
    </lineage>
</organism>
<gene>
    <name evidence="2" type="ORF">AQ619_02670</name>
</gene>
<dbReference type="CDD" id="cd14788">
    <property type="entry name" value="GumN"/>
    <property type="match status" value="1"/>
</dbReference>
<dbReference type="AlphaFoldDB" id="A0A0P0NX72"/>
<name>A0A0P0NX72_9CAUL</name>
<dbReference type="Proteomes" id="UP000056905">
    <property type="component" value="Chromosome"/>
</dbReference>
<proteinExistence type="predicted"/>
<dbReference type="RefSeq" id="WP_062143877.1">
    <property type="nucleotide sequence ID" value="NZ_CP013002.1"/>
</dbReference>
<keyword evidence="3" id="KW-1185">Reference proteome</keyword>
<feature type="signal peptide" evidence="1">
    <location>
        <begin position="1"/>
        <end position="27"/>
    </location>
</feature>
<reference evidence="2 3" key="1">
    <citation type="submission" date="2015-10" db="EMBL/GenBank/DDBJ databases">
        <title>Conservation of the essential genome among Caulobacter and Brevundimonas species.</title>
        <authorList>
            <person name="Scott D."/>
            <person name="Ely B."/>
        </authorList>
    </citation>
    <scope>NUCLEOTIDE SEQUENCE [LARGE SCALE GENOMIC DNA]</scope>
    <source>
        <strain evidence="2 3">CB4</strain>
    </source>
</reference>
<evidence type="ECO:0000313" key="2">
    <source>
        <dbReference type="EMBL" id="ALL12353.1"/>
    </source>
</evidence>
<protein>
    <submittedName>
        <fullName evidence="2">Polysaccharide biosynthesis protein GumN</fullName>
    </submittedName>
</protein>
<accession>A0A0P0NX72</accession>
<dbReference type="Pfam" id="PF01963">
    <property type="entry name" value="TraB_PrgY_gumN"/>
    <property type="match status" value="1"/>
</dbReference>
<dbReference type="STRING" id="69395.AQ619_02670"/>
<evidence type="ECO:0000313" key="3">
    <source>
        <dbReference type="Proteomes" id="UP000056905"/>
    </source>
</evidence>
<feature type="chain" id="PRO_5006052463" evidence="1">
    <location>
        <begin position="28"/>
        <end position="333"/>
    </location>
</feature>
<evidence type="ECO:0000256" key="1">
    <source>
        <dbReference type="SAM" id="SignalP"/>
    </source>
</evidence>
<dbReference type="EMBL" id="CP013002">
    <property type="protein sequence ID" value="ALL12353.1"/>
    <property type="molecule type" value="Genomic_DNA"/>
</dbReference>
<dbReference type="KEGG" id="chq:AQ619_02670"/>
<keyword evidence="1" id="KW-0732">Signal</keyword>
<dbReference type="InterPro" id="IPR002816">
    <property type="entry name" value="TraB/PrgY/GumN_fam"/>
</dbReference>